<keyword evidence="4" id="KW-1185">Reference proteome</keyword>
<dbReference type="Proteomes" id="UP001321473">
    <property type="component" value="Unassembled WGS sequence"/>
</dbReference>
<feature type="transmembrane region" description="Helical" evidence="2">
    <location>
        <begin position="125"/>
        <end position="147"/>
    </location>
</feature>
<gene>
    <name evidence="3" type="ORF">V5799_017912</name>
</gene>
<evidence type="ECO:0000256" key="1">
    <source>
        <dbReference type="SAM" id="MobiDB-lite"/>
    </source>
</evidence>
<protein>
    <submittedName>
        <fullName evidence="3">Uncharacterized protein</fullName>
    </submittedName>
</protein>
<proteinExistence type="predicted"/>
<organism evidence="3 4">
    <name type="scientific">Amblyomma americanum</name>
    <name type="common">Lone star tick</name>
    <dbReference type="NCBI Taxonomy" id="6943"/>
    <lineage>
        <taxon>Eukaryota</taxon>
        <taxon>Metazoa</taxon>
        <taxon>Ecdysozoa</taxon>
        <taxon>Arthropoda</taxon>
        <taxon>Chelicerata</taxon>
        <taxon>Arachnida</taxon>
        <taxon>Acari</taxon>
        <taxon>Parasitiformes</taxon>
        <taxon>Ixodida</taxon>
        <taxon>Ixodoidea</taxon>
        <taxon>Ixodidae</taxon>
        <taxon>Amblyomminae</taxon>
        <taxon>Amblyomma</taxon>
    </lineage>
</organism>
<keyword evidence="2" id="KW-0812">Transmembrane</keyword>
<name>A0AAQ4F0X6_AMBAM</name>
<keyword evidence="2" id="KW-0472">Membrane</keyword>
<evidence type="ECO:0000313" key="3">
    <source>
        <dbReference type="EMBL" id="KAK8780747.1"/>
    </source>
</evidence>
<keyword evidence="2" id="KW-1133">Transmembrane helix</keyword>
<feature type="region of interest" description="Disordered" evidence="1">
    <location>
        <begin position="74"/>
        <end position="108"/>
    </location>
</feature>
<comment type="caution">
    <text evidence="3">The sequence shown here is derived from an EMBL/GenBank/DDBJ whole genome shotgun (WGS) entry which is preliminary data.</text>
</comment>
<feature type="compositionally biased region" description="Basic residues" evidence="1">
    <location>
        <begin position="74"/>
        <end position="84"/>
    </location>
</feature>
<sequence>MYTNENSSELPEWGQEHNVSQAYLKPWTPDLTGYAPDDSDQPTSLSFSSMKMATCPRCKETVPKKLILTHIKACKGARKPRHTQRQQDPSPEEGKESPADPETSYQVDFKGPNCKSQCRYIKARLSFATSIVMCATSLVMCISYLTFI</sequence>
<dbReference type="AlphaFoldDB" id="A0AAQ4F0X6"/>
<evidence type="ECO:0000256" key="2">
    <source>
        <dbReference type="SAM" id="Phobius"/>
    </source>
</evidence>
<dbReference type="EMBL" id="JARKHS020008481">
    <property type="protein sequence ID" value="KAK8780747.1"/>
    <property type="molecule type" value="Genomic_DNA"/>
</dbReference>
<accession>A0AAQ4F0X6</accession>
<reference evidence="3 4" key="1">
    <citation type="journal article" date="2023" name="Arcadia Sci">
        <title>De novo assembly of a long-read Amblyomma americanum tick genome.</title>
        <authorList>
            <person name="Chou S."/>
            <person name="Poskanzer K.E."/>
            <person name="Rollins M."/>
            <person name="Thuy-Boun P.S."/>
        </authorList>
    </citation>
    <scope>NUCLEOTIDE SEQUENCE [LARGE SCALE GENOMIC DNA]</scope>
    <source>
        <strain evidence="3">F_SG_1</strain>
        <tissue evidence="3">Salivary glands</tissue>
    </source>
</reference>
<feature type="region of interest" description="Disordered" evidence="1">
    <location>
        <begin position="27"/>
        <end position="46"/>
    </location>
</feature>
<evidence type="ECO:0000313" key="4">
    <source>
        <dbReference type="Proteomes" id="UP001321473"/>
    </source>
</evidence>